<keyword evidence="2" id="KW-1133">Transmembrane helix</keyword>
<evidence type="ECO:0000256" key="2">
    <source>
        <dbReference type="SAM" id="Phobius"/>
    </source>
</evidence>
<reference evidence="3 4" key="1">
    <citation type="submission" date="2016-01" db="EMBL/GenBank/DDBJ databases">
        <authorList>
            <person name="Oliw E.H."/>
        </authorList>
    </citation>
    <scope>NUCLEOTIDE SEQUENCE [LARGE SCALE GENOMIC DNA]</scope>
    <source>
        <strain evidence="3 4">GED7760B</strain>
    </source>
</reference>
<feature type="region of interest" description="Disordered" evidence="1">
    <location>
        <begin position="631"/>
        <end position="662"/>
    </location>
</feature>
<dbReference type="Proteomes" id="UP000070558">
    <property type="component" value="Unassembled WGS sequence"/>
</dbReference>
<gene>
    <name evidence="3" type="ORF">HMPREF3216_00844</name>
</gene>
<proteinExistence type="predicted"/>
<feature type="compositionally biased region" description="Low complexity" evidence="1">
    <location>
        <begin position="631"/>
        <end position="649"/>
    </location>
</feature>
<protein>
    <submittedName>
        <fullName evidence="3">Uncharacterized protein</fullName>
    </submittedName>
</protein>
<name>A0A133NP53_GARVA</name>
<comment type="caution">
    <text evidence="3">The sequence shown here is derived from an EMBL/GenBank/DDBJ whole genome shotgun (WGS) entry which is preliminary data.</text>
</comment>
<evidence type="ECO:0000313" key="3">
    <source>
        <dbReference type="EMBL" id="KXA18057.1"/>
    </source>
</evidence>
<dbReference type="OrthoDB" id="3242630at2"/>
<dbReference type="Pfam" id="PF19516">
    <property type="entry name" value="DUF6049"/>
    <property type="match status" value="1"/>
</dbReference>
<keyword evidence="2" id="KW-0472">Membrane</keyword>
<dbReference type="PATRIC" id="fig|2702.99.peg.825"/>
<organism evidence="3 4">
    <name type="scientific">Gardnerella vaginalis</name>
    <dbReference type="NCBI Taxonomy" id="2702"/>
    <lineage>
        <taxon>Bacteria</taxon>
        <taxon>Bacillati</taxon>
        <taxon>Actinomycetota</taxon>
        <taxon>Actinomycetes</taxon>
        <taxon>Bifidobacteriales</taxon>
        <taxon>Bifidobacteriaceae</taxon>
        <taxon>Gardnerella</taxon>
    </lineage>
</organism>
<keyword evidence="2" id="KW-0812">Transmembrane</keyword>
<evidence type="ECO:0000313" key="4">
    <source>
        <dbReference type="Proteomes" id="UP000070558"/>
    </source>
</evidence>
<feature type="compositionally biased region" description="Basic and acidic residues" evidence="1">
    <location>
        <begin position="653"/>
        <end position="662"/>
    </location>
</feature>
<dbReference type="AlphaFoldDB" id="A0A133NP53"/>
<dbReference type="EMBL" id="LRQA01000040">
    <property type="protein sequence ID" value="KXA18057.1"/>
    <property type="molecule type" value="Genomic_DNA"/>
</dbReference>
<dbReference type="InterPro" id="IPR046112">
    <property type="entry name" value="DUF6049"/>
</dbReference>
<sequence>MLKRRIGGKTVNNVINVIDFSKNQLRKSQKNACFRLCVTIVLMSLLLATFPFLFAPKMAAANQSDSNTLNNPIEAKYSFNTYNSYNSKSKGISLKIVKSTSILTDKSGYHISLLLKNSGSKDFSEGKIQVTFNPWYTFMSRTDLQKWSQAESRIPTPQLIGEVSVPALARGKSYNAQIDVDANNPNLSNILYWGPKPVSITYSSLDFKHYYSVKSFVTRANIGVKNVQTPPINVTLLMPIIAKSSDWRYTINKQNISPSVNAINAPLEDLYNTATNAASGTSNLANSTSNKKIRLSKDSIKRFNALTSLVQKHPSLQTIADLNTLKFANPTFTPSVFMQNNGFDISHYAESNNHVYYKLAGIGLDSWSKKSSILENSTTKPLNLDTYALQTGGKWTLRALEQAAANGYKTVVATSGFDALANRFAIKNGVYEVQTSLGSVKVLSCQEILNDLANGRSTSSQSVAEYTSAGLLNRLAAQSAFYQMEQPYTPRHLLIMFNQDSPISLIESVVSMLEKSPWISLLDLKSLTQSKPISKEYLGYNPVPKESGIEEKLATASKEKIGKLVADRMLVNQFINSILDQNELNNHKTNESDAQSLAKQNAKLKINQNSKIWSENLLKLFDAMAQRELSNTTSAANTTNTTNTTNTSTLRESSSEVKDQSQYKDGTHVLAKMLISGIHIIPPKDVTLVSETATMPITISNTNPYPVSVYLTAYTNSMEIVARRKTPVKIAANSESQVILPLRSTTSSKVKATFALEDRNRNVFGSTKETTITSTLQISDKSGTIIIIFAFALGALGLFRQFNRKKDPDE</sequence>
<feature type="transmembrane region" description="Helical" evidence="2">
    <location>
        <begin position="782"/>
        <end position="799"/>
    </location>
</feature>
<feature type="transmembrane region" description="Helical" evidence="2">
    <location>
        <begin position="32"/>
        <end position="54"/>
    </location>
</feature>
<evidence type="ECO:0000256" key="1">
    <source>
        <dbReference type="SAM" id="MobiDB-lite"/>
    </source>
</evidence>
<accession>A0A133NP53</accession>
<dbReference type="RefSeq" id="WP_060787015.1">
    <property type="nucleotide sequence ID" value="NZ_KQ956819.1"/>
</dbReference>